<sequence>MTTTIVNQIVELLMPPIRSDVPLTRTHIQILQDQLRLLLAPQMDLVPDALIYCLSNIVIRRRKQRSILPNALNREISRYLSIPDAKKYLVGIDLPSAQITDQIAKRWEQRIKEYQKLIREEKYSSWEELIREEYKKGRTIQELIPFITAQNIPFDRTGLWRDLIWEEYNKGRKFQQLLRFITVQNIPNEFRRSFLWSDLLKEEYNKGRMSFEESIPFMTAQNIPDEDNRSFIWNHLIMEEHKKGRMSFQQLEPFITAQNIPDEEIRSELENFLYSSTFQNKKRGKRKGSKKRSKK</sequence>
<organism evidence="1">
    <name type="scientific">viral metagenome</name>
    <dbReference type="NCBI Taxonomy" id="1070528"/>
    <lineage>
        <taxon>unclassified sequences</taxon>
        <taxon>metagenomes</taxon>
        <taxon>organismal metagenomes</taxon>
    </lineage>
</organism>
<accession>A0A6C0K5E9</accession>
<protein>
    <submittedName>
        <fullName evidence="1">Uncharacterized protein</fullName>
    </submittedName>
</protein>
<dbReference type="AlphaFoldDB" id="A0A6C0K5E9"/>
<proteinExistence type="predicted"/>
<reference evidence="1" key="1">
    <citation type="journal article" date="2020" name="Nature">
        <title>Giant virus diversity and host interactions through global metagenomics.</title>
        <authorList>
            <person name="Schulz F."/>
            <person name="Roux S."/>
            <person name="Paez-Espino D."/>
            <person name="Jungbluth S."/>
            <person name="Walsh D.A."/>
            <person name="Denef V.J."/>
            <person name="McMahon K.D."/>
            <person name="Konstantinidis K.T."/>
            <person name="Eloe-Fadrosh E.A."/>
            <person name="Kyrpides N.C."/>
            <person name="Woyke T."/>
        </authorList>
    </citation>
    <scope>NUCLEOTIDE SEQUENCE</scope>
    <source>
        <strain evidence="1">GVMAG-S-1101169-75</strain>
    </source>
</reference>
<dbReference type="EMBL" id="MN740785">
    <property type="protein sequence ID" value="QHU11468.1"/>
    <property type="molecule type" value="Genomic_DNA"/>
</dbReference>
<name>A0A6C0K5E9_9ZZZZ</name>
<evidence type="ECO:0000313" key="1">
    <source>
        <dbReference type="EMBL" id="QHU11468.1"/>
    </source>
</evidence>